<dbReference type="CDD" id="cd02619">
    <property type="entry name" value="Peptidase_C1"/>
    <property type="match status" value="1"/>
</dbReference>
<dbReference type="Gene3D" id="3.90.70.10">
    <property type="entry name" value="Cysteine proteinases"/>
    <property type="match status" value="1"/>
</dbReference>
<dbReference type="SUPFAM" id="SSF54001">
    <property type="entry name" value="Cysteine proteinases"/>
    <property type="match status" value="1"/>
</dbReference>
<keyword evidence="3" id="KW-1185">Reference proteome</keyword>
<sequence length="227" mass="24344">MRKDVDLRRLVGHDVLDQGSRPTCVAFATSAAHEALQDGQSNPTQHLAPEALWWQATAAGNTSNKGMILNNIGSALSGHGQPDLISWPYNLSLGAGTEGPPAGLDEPPWRRARLKNVPLHHDGIENLLEDELARSRPVVLIVEVTDEFHVPGDDGIVAIPDVRATAGGYHAVTCVGAASHPVQGRLLLIKNSWGTVWGLGGYCWLPMEYLIGFAVQAATIDDVIKES</sequence>
<protein>
    <recommendedName>
        <fullName evidence="1">Peptidase C1A papain C-terminal domain-containing protein</fullName>
    </recommendedName>
</protein>
<dbReference type="GO" id="GO:0006508">
    <property type="term" value="P:proteolysis"/>
    <property type="evidence" value="ECO:0007669"/>
    <property type="project" value="InterPro"/>
</dbReference>
<accession>A0A6N7EII9</accession>
<dbReference type="InterPro" id="IPR000668">
    <property type="entry name" value="Peptidase_C1A_C"/>
</dbReference>
<evidence type="ECO:0000259" key="1">
    <source>
        <dbReference type="SMART" id="SM00645"/>
    </source>
</evidence>
<feature type="domain" description="Peptidase C1A papain C-terminal" evidence="1">
    <location>
        <begin position="1"/>
        <end position="219"/>
    </location>
</feature>
<dbReference type="OrthoDB" id="5289073at2"/>
<dbReference type="SMART" id="SM00645">
    <property type="entry name" value="Pept_C1"/>
    <property type="match status" value="1"/>
</dbReference>
<organism evidence="2 3">
    <name type="scientific">Georgenia subflava</name>
    <dbReference type="NCBI Taxonomy" id="1622177"/>
    <lineage>
        <taxon>Bacteria</taxon>
        <taxon>Bacillati</taxon>
        <taxon>Actinomycetota</taxon>
        <taxon>Actinomycetes</taxon>
        <taxon>Micrococcales</taxon>
        <taxon>Bogoriellaceae</taxon>
        <taxon>Georgenia</taxon>
    </lineage>
</organism>
<dbReference type="Proteomes" id="UP000437709">
    <property type="component" value="Unassembled WGS sequence"/>
</dbReference>
<reference evidence="2 3" key="1">
    <citation type="submission" date="2019-10" db="EMBL/GenBank/DDBJ databases">
        <title>Georgenia wutianyii sp. nov. and Georgenia yuyongxinii sp. nov. isolated from plateau pika (Ochotona curzoniae) in the Qinghai-Tibet plateau of China.</title>
        <authorList>
            <person name="Tian Z."/>
        </authorList>
    </citation>
    <scope>NUCLEOTIDE SEQUENCE [LARGE SCALE GENOMIC DNA]</scope>
    <source>
        <strain evidence="2 3">JCM 19765</strain>
    </source>
</reference>
<dbReference type="EMBL" id="WHPC01000005">
    <property type="protein sequence ID" value="MPV35976.1"/>
    <property type="molecule type" value="Genomic_DNA"/>
</dbReference>
<dbReference type="RefSeq" id="WP_152193241.1">
    <property type="nucleotide sequence ID" value="NZ_VUKD01000001.1"/>
</dbReference>
<dbReference type="InterPro" id="IPR038765">
    <property type="entry name" value="Papain-like_cys_pep_sf"/>
</dbReference>
<proteinExistence type="predicted"/>
<name>A0A6N7EII9_9MICO</name>
<dbReference type="AlphaFoldDB" id="A0A6N7EII9"/>
<comment type="caution">
    <text evidence="2">The sequence shown here is derived from an EMBL/GenBank/DDBJ whole genome shotgun (WGS) entry which is preliminary data.</text>
</comment>
<gene>
    <name evidence="2" type="ORF">GB881_02745</name>
</gene>
<evidence type="ECO:0000313" key="3">
    <source>
        <dbReference type="Proteomes" id="UP000437709"/>
    </source>
</evidence>
<evidence type="ECO:0000313" key="2">
    <source>
        <dbReference type="EMBL" id="MPV35976.1"/>
    </source>
</evidence>
<dbReference type="GO" id="GO:0008234">
    <property type="term" value="F:cysteine-type peptidase activity"/>
    <property type="evidence" value="ECO:0007669"/>
    <property type="project" value="InterPro"/>
</dbReference>
<dbReference type="Pfam" id="PF00112">
    <property type="entry name" value="Peptidase_C1"/>
    <property type="match status" value="1"/>
</dbReference>